<evidence type="ECO:0000256" key="5">
    <source>
        <dbReference type="SAM" id="Phobius"/>
    </source>
</evidence>
<evidence type="ECO:0000313" key="7">
    <source>
        <dbReference type="EMBL" id="TDX87128.1"/>
    </source>
</evidence>
<reference evidence="7 8" key="1">
    <citation type="submission" date="2019-03" db="EMBL/GenBank/DDBJ databases">
        <title>Genomic Encyclopedia of Type Strains, Phase III (KMG-III): the genomes of soil and plant-associated and newly described type strains.</title>
        <authorList>
            <person name="Whitman W."/>
        </authorList>
    </citation>
    <scope>NUCLEOTIDE SEQUENCE [LARGE SCALE GENOMIC DNA]</scope>
    <source>
        <strain evidence="7 8">CGMCC 1.12802</strain>
    </source>
</reference>
<evidence type="ECO:0000313" key="8">
    <source>
        <dbReference type="Proteomes" id="UP000295313"/>
    </source>
</evidence>
<dbReference type="InterPro" id="IPR050768">
    <property type="entry name" value="UPF0353/GerABKA_families"/>
</dbReference>
<evidence type="ECO:0000259" key="6">
    <source>
        <dbReference type="PROSITE" id="PS50234"/>
    </source>
</evidence>
<dbReference type="RefSeq" id="WP_133943748.1">
    <property type="nucleotide sequence ID" value="NZ_SOEO01000001.1"/>
</dbReference>
<sequence>MFLSKNSRTKTDLNYESLNKTIYQSSLINYNQSVNFEFYSPWFLLLFILFIPLFILDLGKKKSRGIAVPSVQNMRPSGNISLVMTFLKVSKYFILTALIVALARPRTYTVSQDRDESKGIDIMLSVDVSLSMLAKDLDPDRLEALKKIAIDFVNKRENDRIGLVAYSGEAYTKVPLTTDHQVIVDELNQLNPLELQPGTAIGEGLSVAVNHLKKSKAKSKIIILMTDGVNTIINAMPPQIAAELAKNNNIKVYTVGIGSNGFAAMPTATNIFGELVFTETKTQIDENTLMDIAQLTGGKYFRATSNTSLQTVYDEINQLEKSDVKTSKLYNYEEYFRIFLWIALGFLVLDALLRWVIFKILN</sequence>
<feature type="transmembrane region" description="Helical" evidence="5">
    <location>
        <begin position="80"/>
        <end position="103"/>
    </location>
</feature>
<dbReference type="PROSITE" id="PS50234">
    <property type="entry name" value="VWFA"/>
    <property type="match status" value="1"/>
</dbReference>
<keyword evidence="8" id="KW-1185">Reference proteome</keyword>
<feature type="transmembrane region" description="Helical" evidence="5">
    <location>
        <begin position="39"/>
        <end position="59"/>
    </location>
</feature>
<keyword evidence="3 5" id="KW-1133">Transmembrane helix</keyword>
<dbReference type="AlphaFoldDB" id="A0A4R8IAI2"/>
<keyword evidence="2 5" id="KW-0812">Transmembrane</keyword>
<dbReference type="PANTHER" id="PTHR22550:SF5">
    <property type="entry name" value="LEUCINE ZIPPER PROTEIN 4"/>
    <property type="match status" value="1"/>
</dbReference>
<evidence type="ECO:0000256" key="2">
    <source>
        <dbReference type="ARBA" id="ARBA00022692"/>
    </source>
</evidence>
<feature type="domain" description="VWFA" evidence="6">
    <location>
        <begin position="121"/>
        <end position="316"/>
    </location>
</feature>
<dbReference type="SUPFAM" id="SSF53300">
    <property type="entry name" value="vWA-like"/>
    <property type="match status" value="1"/>
</dbReference>
<evidence type="ECO:0000256" key="4">
    <source>
        <dbReference type="ARBA" id="ARBA00023136"/>
    </source>
</evidence>
<keyword evidence="1" id="KW-1003">Cell membrane</keyword>
<dbReference type="SMART" id="SM00327">
    <property type="entry name" value="VWA"/>
    <property type="match status" value="1"/>
</dbReference>
<organism evidence="7 8">
    <name type="scientific">Epilithonimonas xixisoli</name>
    <dbReference type="NCBI Taxonomy" id="1476462"/>
    <lineage>
        <taxon>Bacteria</taxon>
        <taxon>Pseudomonadati</taxon>
        <taxon>Bacteroidota</taxon>
        <taxon>Flavobacteriia</taxon>
        <taxon>Flavobacteriales</taxon>
        <taxon>Weeksellaceae</taxon>
        <taxon>Chryseobacterium group</taxon>
        <taxon>Epilithonimonas</taxon>
    </lineage>
</organism>
<evidence type="ECO:0000256" key="1">
    <source>
        <dbReference type="ARBA" id="ARBA00022475"/>
    </source>
</evidence>
<proteinExistence type="predicted"/>
<accession>A0A4R8IAI2</accession>
<dbReference type="InterPro" id="IPR036465">
    <property type="entry name" value="vWFA_dom_sf"/>
</dbReference>
<dbReference type="EMBL" id="SOEO01000001">
    <property type="protein sequence ID" value="TDX87128.1"/>
    <property type="molecule type" value="Genomic_DNA"/>
</dbReference>
<dbReference type="Pfam" id="PF13519">
    <property type="entry name" value="VWA_2"/>
    <property type="match status" value="1"/>
</dbReference>
<dbReference type="Gene3D" id="3.40.50.410">
    <property type="entry name" value="von Willebrand factor, type A domain"/>
    <property type="match status" value="1"/>
</dbReference>
<evidence type="ECO:0000256" key="3">
    <source>
        <dbReference type="ARBA" id="ARBA00022989"/>
    </source>
</evidence>
<protein>
    <submittedName>
        <fullName evidence="7">Ca-activated chloride channel family protein</fullName>
    </submittedName>
</protein>
<comment type="caution">
    <text evidence="7">The sequence shown here is derived from an EMBL/GenBank/DDBJ whole genome shotgun (WGS) entry which is preliminary data.</text>
</comment>
<gene>
    <name evidence="7" type="ORF">B0I22_1309</name>
</gene>
<keyword evidence="4 5" id="KW-0472">Membrane</keyword>
<dbReference type="InterPro" id="IPR002035">
    <property type="entry name" value="VWF_A"/>
</dbReference>
<feature type="transmembrane region" description="Helical" evidence="5">
    <location>
        <begin position="338"/>
        <end position="357"/>
    </location>
</feature>
<dbReference type="Proteomes" id="UP000295313">
    <property type="component" value="Unassembled WGS sequence"/>
</dbReference>
<dbReference type="OrthoDB" id="6206554at2"/>
<dbReference type="PANTHER" id="PTHR22550">
    <property type="entry name" value="SPORE GERMINATION PROTEIN"/>
    <property type="match status" value="1"/>
</dbReference>
<name>A0A4R8IAI2_9FLAO</name>